<keyword evidence="4" id="KW-1185">Reference proteome</keyword>
<dbReference type="Pfam" id="PF14378">
    <property type="entry name" value="PAP2_3"/>
    <property type="match status" value="1"/>
</dbReference>
<organism evidence="3 4">
    <name type="scientific">Hallella bergensis DSM 17361</name>
    <dbReference type="NCBI Taxonomy" id="585502"/>
    <lineage>
        <taxon>Bacteria</taxon>
        <taxon>Pseudomonadati</taxon>
        <taxon>Bacteroidota</taxon>
        <taxon>Bacteroidia</taxon>
        <taxon>Bacteroidales</taxon>
        <taxon>Prevotellaceae</taxon>
        <taxon>Hallella</taxon>
    </lineage>
</organism>
<keyword evidence="1" id="KW-0472">Membrane</keyword>
<dbReference type="EMBL" id="ACKS01000019">
    <property type="protein sequence ID" value="EFA45205.1"/>
    <property type="molecule type" value="Genomic_DNA"/>
</dbReference>
<feature type="transmembrane region" description="Helical" evidence="1">
    <location>
        <begin position="76"/>
        <end position="91"/>
    </location>
</feature>
<feature type="transmembrane region" description="Helical" evidence="1">
    <location>
        <begin position="138"/>
        <end position="156"/>
    </location>
</feature>
<protein>
    <submittedName>
        <fullName evidence="3">PAP2 family protein</fullName>
    </submittedName>
</protein>
<reference evidence="3 4" key="1">
    <citation type="submission" date="2009-10" db="EMBL/GenBank/DDBJ databases">
        <authorList>
            <person name="Qin X."/>
            <person name="Bachman B."/>
            <person name="Battles P."/>
            <person name="Bell A."/>
            <person name="Bess C."/>
            <person name="Bickham C."/>
            <person name="Chaboub L."/>
            <person name="Chen D."/>
            <person name="Coyle M."/>
            <person name="Deiros D.R."/>
            <person name="Dinh H."/>
            <person name="Forbes L."/>
            <person name="Fowler G."/>
            <person name="Francisco L."/>
            <person name="Fu Q."/>
            <person name="Gubbala S."/>
            <person name="Hale W."/>
            <person name="Han Y."/>
            <person name="Hemphill L."/>
            <person name="Highlander S.K."/>
            <person name="Hirani K."/>
            <person name="Hogues M."/>
            <person name="Jackson L."/>
            <person name="Jakkamsetti A."/>
            <person name="Javaid M."/>
            <person name="Jiang H."/>
            <person name="Korchina V."/>
            <person name="Kovar C."/>
            <person name="Lara F."/>
            <person name="Lee S."/>
            <person name="Mata R."/>
            <person name="Mathew T."/>
            <person name="Moen C."/>
            <person name="Morales K."/>
            <person name="Munidasa M."/>
            <person name="Nazareth L."/>
            <person name="Ngo R."/>
            <person name="Nguyen L."/>
            <person name="Okwuonu G."/>
            <person name="Ongeri F."/>
            <person name="Patil S."/>
            <person name="Petrosino J."/>
            <person name="Pham C."/>
            <person name="Pham P."/>
            <person name="Pu L.-L."/>
            <person name="Puazo M."/>
            <person name="Raj R."/>
            <person name="Reid J."/>
            <person name="Rouhana J."/>
            <person name="Saada N."/>
            <person name="Shang Y."/>
            <person name="Simmons D."/>
            <person name="Thornton R."/>
            <person name="Warren J."/>
            <person name="Weissenberger G."/>
            <person name="Zhang J."/>
            <person name="Zhang L."/>
            <person name="Zhou C."/>
            <person name="Zhu D."/>
            <person name="Muzny D."/>
            <person name="Worley K."/>
            <person name="Gibbs R."/>
        </authorList>
    </citation>
    <scope>NUCLEOTIDE SEQUENCE [LARGE SCALE GENOMIC DNA]</scope>
    <source>
        <strain evidence="3 4">DSM 17361</strain>
    </source>
</reference>
<feature type="transmembrane region" description="Helical" evidence="1">
    <location>
        <begin position="270"/>
        <end position="290"/>
    </location>
</feature>
<dbReference type="RefSeq" id="WP_007174709.1">
    <property type="nucleotide sequence ID" value="NZ_GG704782.1"/>
</dbReference>
<accession>D1PTS5</accession>
<dbReference type="AlphaFoldDB" id="D1PTS5"/>
<feature type="transmembrane region" description="Helical" evidence="1">
    <location>
        <begin position="296"/>
        <end position="314"/>
    </location>
</feature>
<dbReference type="GO" id="GO:0016020">
    <property type="term" value="C:membrane"/>
    <property type="evidence" value="ECO:0007669"/>
    <property type="project" value="UniProtKB-SubCell"/>
</dbReference>
<evidence type="ECO:0000259" key="2">
    <source>
        <dbReference type="Pfam" id="PF14378"/>
    </source>
</evidence>
<dbReference type="eggNOG" id="COG0671">
    <property type="taxonomic scope" value="Bacteria"/>
</dbReference>
<comment type="caution">
    <text evidence="3">The sequence shown here is derived from an EMBL/GenBank/DDBJ whole genome shotgun (WGS) entry which is preliminary data.</text>
</comment>
<feature type="transmembrane region" description="Helical" evidence="1">
    <location>
        <begin position="49"/>
        <end position="69"/>
    </location>
</feature>
<keyword evidence="1" id="KW-1133">Transmembrane helix</keyword>
<dbReference type="InterPro" id="IPR036938">
    <property type="entry name" value="PAP2/HPO_sf"/>
</dbReference>
<dbReference type="OrthoDB" id="1454668at2"/>
<gene>
    <name evidence="3" type="ORF">HMPREF0645_0360</name>
</gene>
<feature type="domain" description="Inositolphosphotransferase Aur1/Ipt1" evidence="2">
    <location>
        <begin position="110"/>
        <end position="309"/>
    </location>
</feature>
<feature type="transmembrane region" description="Helical" evidence="1">
    <location>
        <begin position="245"/>
        <end position="263"/>
    </location>
</feature>
<name>D1PTS5_9BACT</name>
<sequence length="324" mass="37444">MNIKKYFELEKDSSRGLMPMEWVIIAYMAFTLVIVLLGKTKLENPDAMIWGRLRMGAITMGMWAVYRLLPCRVTRLLRIVLQFSMLSWWYADTYYLNCLFSNLDHIFARAEEALFGFQPALVFAEKMPQIFFSELMDMAYASYFPIIATVTFYYFFKRYREFERTAFIILASFFSFYAIYAVLPVTGPMYYYPAIGLNQVVNGVFPAVGDYFRTHSEMMESPGYKDGLFYYLVTAAHDAGEHPTAAFPSSHVGISVVCLLLAWRSGSRKLFFWLLPFATLICFATVYIRAHYVIDVFAGLAFGVAFFYLWSCVSKGSKNRRPCK</sequence>
<evidence type="ECO:0000313" key="3">
    <source>
        <dbReference type="EMBL" id="EFA45205.1"/>
    </source>
</evidence>
<keyword evidence="1" id="KW-0812">Transmembrane</keyword>
<evidence type="ECO:0000313" key="4">
    <source>
        <dbReference type="Proteomes" id="UP000003160"/>
    </source>
</evidence>
<dbReference type="Gene3D" id="1.20.144.10">
    <property type="entry name" value="Phosphatidic acid phosphatase type 2/haloperoxidase"/>
    <property type="match status" value="1"/>
</dbReference>
<dbReference type="HOGENOM" id="CLU_062218_0_0_10"/>
<feature type="transmembrane region" description="Helical" evidence="1">
    <location>
        <begin position="20"/>
        <end position="37"/>
    </location>
</feature>
<feature type="transmembrane region" description="Helical" evidence="1">
    <location>
        <begin position="165"/>
        <end position="183"/>
    </location>
</feature>
<dbReference type="Proteomes" id="UP000003160">
    <property type="component" value="Unassembled WGS sequence"/>
</dbReference>
<dbReference type="SUPFAM" id="SSF48317">
    <property type="entry name" value="Acid phosphatase/Vanadium-dependent haloperoxidase"/>
    <property type="match status" value="1"/>
</dbReference>
<proteinExistence type="predicted"/>
<evidence type="ECO:0000256" key="1">
    <source>
        <dbReference type="SAM" id="Phobius"/>
    </source>
</evidence>
<dbReference type="InterPro" id="IPR026841">
    <property type="entry name" value="Aur1/Ipt1"/>
</dbReference>